<dbReference type="AlphaFoldDB" id="A0A1V4IP38"/>
<organism evidence="11 12">
    <name type="scientific">Clostridium oryzae</name>
    <dbReference type="NCBI Taxonomy" id="1450648"/>
    <lineage>
        <taxon>Bacteria</taxon>
        <taxon>Bacillati</taxon>
        <taxon>Bacillota</taxon>
        <taxon>Clostridia</taxon>
        <taxon>Eubacteriales</taxon>
        <taxon>Clostridiaceae</taxon>
        <taxon>Clostridium</taxon>
    </lineage>
</organism>
<keyword evidence="6 9" id="KW-0418">Kinase</keyword>
<comment type="similarity">
    <text evidence="9">Belongs to the acetylglutamate kinase family. ArgB subfamily.</text>
</comment>
<dbReference type="InterPro" id="IPR004662">
    <property type="entry name" value="AcgluKinase_fam"/>
</dbReference>
<keyword evidence="9" id="KW-0963">Cytoplasm</keyword>
<dbReference type="PANTHER" id="PTHR23342">
    <property type="entry name" value="N-ACETYLGLUTAMATE SYNTHASE"/>
    <property type="match status" value="1"/>
</dbReference>
<dbReference type="Pfam" id="PF00696">
    <property type="entry name" value="AA_kinase"/>
    <property type="match status" value="1"/>
</dbReference>
<dbReference type="EMBL" id="MZGV01000020">
    <property type="protein sequence ID" value="OPJ61663.1"/>
    <property type="molecule type" value="Genomic_DNA"/>
</dbReference>
<feature type="domain" description="Aspartate/glutamate/uridylate kinase" evidence="10">
    <location>
        <begin position="23"/>
        <end position="266"/>
    </location>
</feature>
<evidence type="ECO:0000256" key="3">
    <source>
        <dbReference type="ARBA" id="ARBA00022605"/>
    </source>
</evidence>
<evidence type="ECO:0000256" key="5">
    <source>
        <dbReference type="ARBA" id="ARBA00022741"/>
    </source>
</evidence>
<dbReference type="STRING" id="1450648.CLORY_21630"/>
<comment type="pathway">
    <text evidence="1 9">Amino-acid biosynthesis; L-arginine biosynthesis; N(2)-acetyl-L-ornithine from L-glutamate: step 2/4.</text>
</comment>
<dbReference type="NCBIfam" id="TIGR00761">
    <property type="entry name" value="argB"/>
    <property type="match status" value="1"/>
</dbReference>
<comment type="catalytic activity">
    <reaction evidence="8 9">
        <text>N-acetyl-L-glutamate + ATP = N-acetyl-L-glutamyl 5-phosphate + ADP</text>
        <dbReference type="Rhea" id="RHEA:14629"/>
        <dbReference type="ChEBI" id="CHEBI:30616"/>
        <dbReference type="ChEBI" id="CHEBI:44337"/>
        <dbReference type="ChEBI" id="CHEBI:57936"/>
        <dbReference type="ChEBI" id="CHEBI:456216"/>
        <dbReference type="EC" id="2.7.2.8"/>
    </reaction>
</comment>
<protein>
    <recommendedName>
        <fullName evidence="9">Acetylglutamate kinase</fullName>
        <ecNumber evidence="9">2.7.2.8</ecNumber>
    </recommendedName>
    <alternativeName>
        <fullName evidence="9">N-acetyl-L-glutamate 5-phosphotransferase</fullName>
    </alternativeName>
    <alternativeName>
        <fullName evidence="9">NAG kinase</fullName>
        <shortName evidence="9">NAGK</shortName>
    </alternativeName>
</protein>
<evidence type="ECO:0000313" key="12">
    <source>
        <dbReference type="Proteomes" id="UP000190080"/>
    </source>
</evidence>
<proteinExistence type="inferred from homology"/>
<accession>A0A1V4IP38</accession>
<dbReference type="RefSeq" id="WP_079424176.1">
    <property type="nucleotide sequence ID" value="NZ_MZGV01000020.1"/>
</dbReference>
<dbReference type="GO" id="GO:0042450">
    <property type="term" value="P:L-arginine biosynthetic process via ornithine"/>
    <property type="evidence" value="ECO:0007669"/>
    <property type="project" value="UniProtKB-UniRule"/>
</dbReference>
<reference evidence="11 12" key="1">
    <citation type="submission" date="2017-03" db="EMBL/GenBank/DDBJ databases">
        <title>Genome sequence of Clostridium oryzae DSM 28571.</title>
        <authorList>
            <person name="Poehlein A."/>
            <person name="Daniel R."/>
        </authorList>
    </citation>
    <scope>NUCLEOTIDE SEQUENCE [LARGE SCALE GENOMIC DNA]</scope>
    <source>
        <strain evidence="11 12">DSM 28571</strain>
    </source>
</reference>
<dbReference type="GO" id="GO:0005737">
    <property type="term" value="C:cytoplasm"/>
    <property type="evidence" value="ECO:0007669"/>
    <property type="project" value="UniProtKB-SubCell"/>
</dbReference>
<dbReference type="EC" id="2.7.2.8" evidence="9"/>
<evidence type="ECO:0000256" key="7">
    <source>
        <dbReference type="ARBA" id="ARBA00022840"/>
    </source>
</evidence>
<feature type="site" description="Transition state stabilizer" evidence="9">
    <location>
        <position position="27"/>
    </location>
</feature>
<gene>
    <name evidence="9 11" type="primary">argB</name>
    <name evidence="11" type="ORF">CLORY_21630</name>
</gene>
<dbReference type="Proteomes" id="UP000190080">
    <property type="component" value="Unassembled WGS sequence"/>
</dbReference>
<evidence type="ECO:0000256" key="4">
    <source>
        <dbReference type="ARBA" id="ARBA00022679"/>
    </source>
</evidence>
<dbReference type="FunFam" id="3.40.1160.10:FF:000004">
    <property type="entry name" value="Acetylglutamate kinase"/>
    <property type="match status" value="1"/>
</dbReference>
<feature type="binding site" evidence="9">
    <location>
        <position position="84"/>
    </location>
    <ligand>
        <name>substrate</name>
    </ligand>
</feature>
<dbReference type="Gene3D" id="3.40.1160.10">
    <property type="entry name" value="Acetylglutamate kinase-like"/>
    <property type="match status" value="1"/>
</dbReference>
<dbReference type="SUPFAM" id="SSF53633">
    <property type="entry name" value="Carbamate kinase-like"/>
    <property type="match status" value="1"/>
</dbReference>
<feature type="binding site" evidence="9">
    <location>
        <begin position="62"/>
        <end position="63"/>
    </location>
    <ligand>
        <name>substrate</name>
    </ligand>
</feature>
<keyword evidence="12" id="KW-1185">Reference proteome</keyword>
<dbReference type="PRINTS" id="PR00474">
    <property type="entry name" value="GLU5KINASE"/>
</dbReference>
<comment type="subcellular location">
    <subcellularLocation>
        <location evidence="9">Cytoplasm</location>
    </subcellularLocation>
</comment>
<dbReference type="GO" id="GO:0005524">
    <property type="term" value="F:ATP binding"/>
    <property type="evidence" value="ECO:0007669"/>
    <property type="project" value="UniProtKB-UniRule"/>
</dbReference>
<evidence type="ECO:0000256" key="2">
    <source>
        <dbReference type="ARBA" id="ARBA00022571"/>
    </source>
</evidence>
<keyword evidence="4 9" id="KW-0808">Transferase</keyword>
<dbReference type="OrthoDB" id="9803155at2"/>
<dbReference type="GO" id="GO:0003991">
    <property type="term" value="F:acetylglutamate kinase activity"/>
    <property type="evidence" value="ECO:0007669"/>
    <property type="project" value="UniProtKB-UniRule"/>
</dbReference>
<dbReference type="InterPro" id="IPR037528">
    <property type="entry name" value="ArgB"/>
</dbReference>
<keyword evidence="5 9" id="KW-0547">Nucleotide-binding</keyword>
<dbReference type="PIRSF" id="PIRSF000728">
    <property type="entry name" value="NAGK"/>
    <property type="match status" value="1"/>
</dbReference>
<dbReference type="HAMAP" id="MF_00082">
    <property type="entry name" value="ArgB"/>
    <property type="match status" value="1"/>
</dbReference>
<evidence type="ECO:0000256" key="1">
    <source>
        <dbReference type="ARBA" id="ARBA00004828"/>
    </source>
</evidence>
<feature type="site" description="Transition state stabilizer" evidence="9">
    <location>
        <position position="247"/>
    </location>
</feature>
<name>A0A1V4IP38_9CLOT</name>
<dbReference type="InterPro" id="IPR036393">
    <property type="entry name" value="AceGlu_kinase-like_sf"/>
</dbReference>
<dbReference type="UniPathway" id="UPA00068">
    <property type="reaction ID" value="UER00107"/>
</dbReference>
<comment type="caution">
    <text evidence="11">The sequence shown here is derived from an EMBL/GenBank/DDBJ whole genome shotgun (WGS) entry which is preliminary data.</text>
</comment>
<evidence type="ECO:0000256" key="8">
    <source>
        <dbReference type="ARBA" id="ARBA00048141"/>
    </source>
</evidence>
<sequence length="287" mass="30688">MTISSKNLSNNFQSQIENYSGRTFVIKYGGSIVNNLEAQKAFLEDIASFIKHGIKIILVHGGGPEINKWLKKTSIESRFLQGLRVTDKDTMEIVEMALSGNVNKKLSSALGAIGVNALGISGRDCKILIAKKSFAVDEKGSKIDIGYVGEVISVNSKVLINLLGIGILPVISPVATDGNGNAYNINADYAASSIASALNAEKLIILTDIPGVLKDINNPSSLISFLTPQLIEEYINEGFIDGGMIPKLRCCSKAIKGGAKNVHLIDGRENHALANELFSNSGTRISL</sequence>
<keyword evidence="3 9" id="KW-0028">Amino-acid biosynthesis</keyword>
<dbReference type="InterPro" id="IPR001057">
    <property type="entry name" value="Glu/AcGlu_kinase"/>
</dbReference>
<dbReference type="InterPro" id="IPR001048">
    <property type="entry name" value="Asp/Glu/Uridylate_kinase"/>
</dbReference>
<dbReference type="PANTHER" id="PTHR23342:SF0">
    <property type="entry name" value="N-ACETYLGLUTAMATE SYNTHASE, MITOCHONDRIAL"/>
    <property type="match status" value="1"/>
</dbReference>
<dbReference type="InterPro" id="IPR041727">
    <property type="entry name" value="NAGK-C"/>
</dbReference>
<evidence type="ECO:0000259" key="10">
    <source>
        <dbReference type="Pfam" id="PF00696"/>
    </source>
</evidence>
<feature type="binding site" evidence="9">
    <location>
        <position position="184"/>
    </location>
    <ligand>
        <name>substrate</name>
    </ligand>
</feature>
<evidence type="ECO:0000256" key="9">
    <source>
        <dbReference type="HAMAP-Rule" id="MF_00082"/>
    </source>
</evidence>
<evidence type="ECO:0000313" key="11">
    <source>
        <dbReference type="EMBL" id="OPJ61663.1"/>
    </source>
</evidence>
<evidence type="ECO:0000256" key="6">
    <source>
        <dbReference type="ARBA" id="ARBA00022777"/>
    </source>
</evidence>
<keyword evidence="2 9" id="KW-0055">Arginine biosynthesis</keyword>
<dbReference type="CDD" id="cd04250">
    <property type="entry name" value="AAK_NAGK-C"/>
    <property type="match status" value="1"/>
</dbReference>
<comment type="function">
    <text evidence="9">Catalyzes the ATP-dependent phosphorylation of N-acetyl-L-glutamate.</text>
</comment>
<keyword evidence="7 9" id="KW-0067">ATP-binding</keyword>